<protein>
    <recommendedName>
        <fullName evidence="14">F0F1 ATP synthase subunit B</fullName>
    </recommendedName>
</protein>
<keyword evidence="7 12" id="KW-1133">Transmembrane helix</keyword>
<keyword evidence="5 12" id="KW-0812">Transmembrane</keyword>
<evidence type="ECO:0000256" key="11">
    <source>
        <dbReference type="SAM" id="MobiDB-lite"/>
    </source>
</evidence>
<sequence>MNRDRRIARIAPLIVFGALLILGSDALASEAELVLFPHVHGEFSFRDLIILLAFFTALVYPVNTLIFKPIFRVLDEREEKIAGTRRHADRLFAEADEVLERYEQSVREVRQDAEQERKQTLEAARADGAAKTAEARGEA</sequence>
<keyword evidence="8" id="KW-0406">Ion transport</keyword>
<dbReference type="Pfam" id="PF00430">
    <property type="entry name" value="ATP-synt_B"/>
    <property type="match status" value="1"/>
</dbReference>
<comment type="caution">
    <text evidence="13">The sequence shown here is derived from an EMBL/GenBank/DDBJ whole genome shotgun (WGS) entry which is preliminary data.</text>
</comment>
<evidence type="ECO:0000256" key="9">
    <source>
        <dbReference type="ARBA" id="ARBA00023136"/>
    </source>
</evidence>
<name>X0Y8Z3_9ZZZZ</name>
<reference evidence="13" key="1">
    <citation type="journal article" date="2014" name="Front. Microbiol.">
        <title>High frequency of phylogenetically diverse reductive dehalogenase-homologous genes in deep subseafloor sedimentary metagenomes.</title>
        <authorList>
            <person name="Kawai M."/>
            <person name="Futagami T."/>
            <person name="Toyoda A."/>
            <person name="Takaki Y."/>
            <person name="Nishi S."/>
            <person name="Hori S."/>
            <person name="Arai W."/>
            <person name="Tsubouchi T."/>
            <person name="Morono Y."/>
            <person name="Uchiyama I."/>
            <person name="Ito T."/>
            <person name="Fujiyama A."/>
            <person name="Inagaki F."/>
            <person name="Takami H."/>
        </authorList>
    </citation>
    <scope>NUCLEOTIDE SEQUENCE</scope>
    <source>
        <strain evidence="13">Expedition CK06-06</strain>
    </source>
</reference>
<evidence type="ECO:0000256" key="1">
    <source>
        <dbReference type="ARBA" id="ARBA00004167"/>
    </source>
</evidence>
<feature type="compositionally biased region" description="Basic and acidic residues" evidence="11">
    <location>
        <begin position="110"/>
        <end position="120"/>
    </location>
</feature>
<dbReference type="AlphaFoldDB" id="X0Y8Z3"/>
<evidence type="ECO:0000256" key="7">
    <source>
        <dbReference type="ARBA" id="ARBA00022989"/>
    </source>
</evidence>
<proteinExistence type="inferred from homology"/>
<evidence type="ECO:0008006" key="14">
    <source>
        <dbReference type="Google" id="ProtNLM"/>
    </source>
</evidence>
<dbReference type="CDD" id="cd06503">
    <property type="entry name" value="ATP-synt_Fo_b"/>
    <property type="match status" value="1"/>
</dbReference>
<organism evidence="13">
    <name type="scientific">marine sediment metagenome</name>
    <dbReference type="NCBI Taxonomy" id="412755"/>
    <lineage>
        <taxon>unclassified sequences</taxon>
        <taxon>metagenomes</taxon>
        <taxon>ecological metagenomes</taxon>
    </lineage>
</organism>
<keyword evidence="6" id="KW-0375">Hydrogen ion transport</keyword>
<evidence type="ECO:0000256" key="10">
    <source>
        <dbReference type="ARBA" id="ARBA00025198"/>
    </source>
</evidence>
<evidence type="ECO:0000256" key="2">
    <source>
        <dbReference type="ARBA" id="ARBA00005513"/>
    </source>
</evidence>
<feature type="transmembrane region" description="Helical" evidence="12">
    <location>
        <begin position="48"/>
        <end position="67"/>
    </location>
</feature>
<accession>X0Y8Z3</accession>
<dbReference type="GO" id="GO:0045259">
    <property type="term" value="C:proton-transporting ATP synthase complex"/>
    <property type="evidence" value="ECO:0007669"/>
    <property type="project" value="UniProtKB-KW"/>
</dbReference>
<comment type="subcellular location">
    <subcellularLocation>
        <location evidence="1">Membrane</location>
        <topology evidence="1">Single-pass membrane protein</topology>
    </subcellularLocation>
</comment>
<dbReference type="EMBL" id="BARS01050909">
    <property type="protein sequence ID" value="GAG52270.1"/>
    <property type="molecule type" value="Genomic_DNA"/>
</dbReference>
<evidence type="ECO:0000256" key="12">
    <source>
        <dbReference type="SAM" id="Phobius"/>
    </source>
</evidence>
<evidence type="ECO:0000256" key="8">
    <source>
        <dbReference type="ARBA" id="ARBA00023065"/>
    </source>
</evidence>
<comment type="similarity">
    <text evidence="2">Belongs to the ATPase B chain family.</text>
</comment>
<dbReference type="InterPro" id="IPR050059">
    <property type="entry name" value="ATP_synthase_B_chain"/>
</dbReference>
<feature type="region of interest" description="Disordered" evidence="11">
    <location>
        <begin position="110"/>
        <end position="139"/>
    </location>
</feature>
<evidence type="ECO:0000256" key="4">
    <source>
        <dbReference type="ARBA" id="ARBA00022547"/>
    </source>
</evidence>
<gene>
    <name evidence="13" type="ORF">S01H1_75918</name>
</gene>
<keyword evidence="3" id="KW-0813">Transport</keyword>
<keyword evidence="4" id="KW-0138">CF(0)</keyword>
<evidence type="ECO:0000313" key="13">
    <source>
        <dbReference type="EMBL" id="GAG52270.1"/>
    </source>
</evidence>
<dbReference type="PANTHER" id="PTHR33445">
    <property type="entry name" value="ATP SYNTHASE SUBUNIT B', CHLOROPLASTIC"/>
    <property type="match status" value="1"/>
</dbReference>
<dbReference type="InterPro" id="IPR002146">
    <property type="entry name" value="ATP_synth_b/b'su_bac/chlpt"/>
</dbReference>
<keyword evidence="9 12" id="KW-0472">Membrane</keyword>
<dbReference type="GO" id="GO:0046961">
    <property type="term" value="F:proton-transporting ATPase activity, rotational mechanism"/>
    <property type="evidence" value="ECO:0007669"/>
    <property type="project" value="TreeGrafter"/>
</dbReference>
<comment type="function">
    <text evidence="10">F(1)F(0) ATP synthase produces ATP from ADP in the presence of a proton or sodium gradient. F-type ATPases consist of two structural domains, F(1) containing the extramembraneous catalytic core and F(0) containing the membrane proton channel, linked together by a central stalk and a peripheral stalk. During catalysis, ATP synthesis in the catalytic domain of F(1) is coupled via a rotary mechanism of the central stalk subunits to proton translocation.</text>
</comment>
<dbReference type="GO" id="GO:0015986">
    <property type="term" value="P:proton motive force-driven ATP synthesis"/>
    <property type="evidence" value="ECO:0007669"/>
    <property type="project" value="InterPro"/>
</dbReference>
<dbReference type="PANTHER" id="PTHR33445:SF2">
    <property type="entry name" value="ATP SYNTHASE SUBUNIT B', CHLOROPLASTIC"/>
    <property type="match status" value="1"/>
</dbReference>
<evidence type="ECO:0000256" key="3">
    <source>
        <dbReference type="ARBA" id="ARBA00022448"/>
    </source>
</evidence>
<evidence type="ECO:0000256" key="5">
    <source>
        <dbReference type="ARBA" id="ARBA00022692"/>
    </source>
</evidence>
<evidence type="ECO:0000256" key="6">
    <source>
        <dbReference type="ARBA" id="ARBA00022781"/>
    </source>
</evidence>
<feature type="non-terminal residue" evidence="13">
    <location>
        <position position="139"/>
    </location>
</feature>